<accession>A0ACC1NGS1</accession>
<name>A0ACC1NGS1_9APHY</name>
<keyword evidence="2" id="KW-1185">Reference proteome</keyword>
<dbReference type="EMBL" id="JANSHE010004439">
    <property type="protein sequence ID" value="KAJ2977553.1"/>
    <property type="molecule type" value="Genomic_DNA"/>
</dbReference>
<protein>
    <submittedName>
        <fullName evidence="1">Uncharacterized protein</fullName>
    </submittedName>
</protein>
<reference evidence="1" key="1">
    <citation type="submission" date="2022-08" db="EMBL/GenBank/DDBJ databases">
        <title>Genome Sequence of Pycnoporus sanguineus.</title>
        <authorList>
            <person name="Buettner E."/>
        </authorList>
    </citation>
    <scope>NUCLEOTIDE SEQUENCE</scope>
    <source>
        <strain evidence="1">CG-C14</strain>
    </source>
</reference>
<organism evidence="1 2">
    <name type="scientific">Trametes sanguinea</name>
    <dbReference type="NCBI Taxonomy" id="158606"/>
    <lineage>
        <taxon>Eukaryota</taxon>
        <taxon>Fungi</taxon>
        <taxon>Dikarya</taxon>
        <taxon>Basidiomycota</taxon>
        <taxon>Agaricomycotina</taxon>
        <taxon>Agaricomycetes</taxon>
        <taxon>Polyporales</taxon>
        <taxon>Polyporaceae</taxon>
        <taxon>Trametes</taxon>
    </lineage>
</organism>
<evidence type="ECO:0000313" key="1">
    <source>
        <dbReference type="EMBL" id="KAJ2977553.1"/>
    </source>
</evidence>
<dbReference type="Proteomes" id="UP001144978">
    <property type="component" value="Unassembled WGS sequence"/>
</dbReference>
<sequence length="70" mass="8170">MPDNSSDEELDNEYNHLALLALAGVLAEVQDARDRRAAVRLPNRRYLRRPQALGLRVDITVEENRMQQYY</sequence>
<evidence type="ECO:0000313" key="2">
    <source>
        <dbReference type="Proteomes" id="UP001144978"/>
    </source>
</evidence>
<gene>
    <name evidence="1" type="ORF">NUW54_g11404</name>
</gene>
<proteinExistence type="predicted"/>
<comment type="caution">
    <text evidence="1">The sequence shown here is derived from an EMBL/GenBank/DDBJ whole genome shotgun (WGS) entry which is preliminary data.</text>
</comment>